<evidence type="ECO:0000313" key="2">
    <source>
        <dbReference type="Proteomes" id="UP001350972"/>
    </source>
</evidence>
<dbReference type="RefSeq" id="WP_254919867.1">
    <property type="nucleotide sequence ID" value="NZ_ABDFAB020000008.1"/>
</dbReference>
<dbReference type="Proteomes" id="UP001350972">
    <property type="component" value="Chromosome"/>
</dbReference>
<accession>A0ABZ2E216</accession>
<dbReference type="EMBL" id="CP145163">
    <property type="protein sequence ID" value="WWC13635.1"/>
    <property type="molecule type" value="Genomic_DNA"/>
</dbReference>
<reference evidence="1 2" key="1">
    <citation type="submission" date="2024-02" db="EMBL/GenBank/DDBJ databases">
        <title>Tn5403 promotes plasmid rearrangements and degradation of the Klebsiella pneumoniae carbapenemase (KPC) transposon Tn4401.</title>
        <authorList>
            <person name="Sheppard A.E."/>
            <person name="Barry K.E."/>
            <person name="Parikh H.I."/>
            <person name="Vegesana K."/>
            <person name="Sebra R."/>
            <person name="George S."/>
            <person name="Sanderson N.D."/>
            <person name="Stoesser N."/>
            <person name="Eyre D.W."/>
            <person name="Crook D.W."/>
            <person name="Walker A.S."/>
            <person name="Mathers A.J."/>
        </authorList>
    </citation>
    <scope>NUCLEOTIDE SEQUENCE [LARGE SCALE GENOMIC DNA]</scope>
    <source>
        <strain evidence="1 2">CAV1921</strain>
    </source>
</reference>
<organism evidence="1 2">
    <name type="scientific">Raoultella ornithinolytica</name>
    <name type="common">Klebsiella ornithinolytica</name>
    <dbReference type="NCBI Taxonomy" id="54291"/>
    <lineage>
        <taxon>Bacteria</taxon>
        <taxon>Pseudomonadati</taxon>
        <taxon>Pseudomonadota</taxon>
        <taxon>Gammaproteobacteria</taxon>
        <taxon>Enterobacterales</taxon>
        <taxon>Enterobacteriaceae</taxon>
        <taxon>Klebsiella/Raoultella group</taxon>
        <taxon>Raoultella</taxon>
    </lineage>
</organism>
<protein>
    <submittedName>
        <fullName evidence="1">Uncharacterized protein</fullName>
    </submittedName>
</protein>
<evidence type="ECO:0000313" key="1">
    <source>
        <dbReference type="EMBL" id="WWC13635.1"/>
    </source>
</evidence>
<proteinExistence type="predicted"/>
<keyword evidence="2" id="KW-1185">Reference proteome</keyword>
<sequence>MRRVQFPAARRFIVQKNITPIADATPVVHHHEANIVRLRHQG</sequence>
<name>A0ABZ2E216_RAOOR</name>
<gene>
    <name evidence="1" type="ORF">LM286_10115</name>
</gene>